<dbReference type="InterPro" id="IPR048979">
    <property type="entry name" value="AP5B1_middle"/>
</dbReference>
<dbReference type="GeneID" id="25560307"/>
<reference evidence="5 6" key="1">
    <citation type="submission" date="2010-05" db="EMBL/GenBank/DDBJ databases">
        <title>The Genome Sequence of Thecamonas trahens ATCC 50062.</title>
        <authorList>
            <consortium name="The Broad Institute Genome Sequencing Platform"/>
            <person name="Russ C."/>
            <person name="Cuomo C."/>
            <person name="Shea T."/>
            <person name="Young S.K."/>
            <person name="Zeng Q."/>
            <person name="Koehrsen M."/>
            <person name="Haas B."/>
            <person name="Borodovsky M."/>
            <person name="Guigo R."/>
            <person name="Alvarado L."/>
            <person name="Berlin A."/>
            <person name="Bochicchio J."/>
            <person name="Borenstein D."/>
            <person name="Chapman S."/>
            <person name="Chen Z."/>
            <person name="Freedman E."/>
            <person name="Gellesch M."/>
            <person name="Goldberg J."/>
            <person name="Griggs A."/>
            <person name="Gujja S."/>
            <person name="Heilman E."/>
            <person name="Heiman D."/>
            <person name="Hepburn T."/>
            <person name="Howarth C."/>
            <person name="Jen D."/>
            <person name="Larson L."/>
            <person name="Mehta T."/>
            <person name="Park D."/>
            <person name="Pearson M."/>
            <person name="Roberts A."/>
            <person name="Saif S."/>
            <person name="Shenoy N."/>
            <person name="Sisk P."/>
            <person name="Stolte C."/>
            <person name="Sykes S."/>
            <person name="Thomson T."/>
            <person name="Walk T."/>
            <person name="White J."/>
            <person name="Yandava C."/>
            <person name="Burger G."/>
            <person name="Gray M.W."/>
            <person name="Holland P.W.H."/>
            <person name="King N."/>
            <person name="Lang F.B.F."/>
            <person name="Roger A.J."/>
            <person name="Ruiz-Trillo I."/>
            <person name="Lander E."/>
            <person name="Nusbaum C."/>
        </authorList>
    </citation>
    <scope>NUCLEOTIDE SEQUENCE [LARGE SCALE GENOMIC DNA]</scope>
    <source>
        <strain evidence="5 6">ATCC 50062</strain>
    </source>
</reference>
<evidence type="ECO:0000259" key="3">
    <source>
        <dbReference type="Pfam" id="PF21588"/>
    </source>
</evidence>
<dbReference type="Proteomes" id="UP000054408">
    <property type="component" value="Unassembled WGS sequence"/>
</dbReference>
<dbReference type="RefSeq" id="XP_013762778.1">
    <property type="nucleotide sequence ID" value="XM_013907324.1"/>
</dbReference>
<dbReference type="PANTHER" id="PTHR34033:SF1">
    <property type="entry name" value="AP-5 COMPLEX SUBUNIT BETA-1"/>
    <property type="match status" value="1"/>
</dbReference>
<feature type="chain" id="PRO_5005537292" evidence="2">
    <location>
        <begin position="20"/>
        <end position="991"/>
    </location>
</feature>
<dbReference type="InterPro" id="IPR048980">
    <property type="entry name" value="AP5B1_barrel"/>
</dbReference>
<dbReference type="PANTHER" id="PTHR34033">
    <property type="entry name" value="AP-5 COMPLEX SUBUNIT BETA-1"/>
    <property type="match status" value="1"/>
</dbReference>
<evidence type="ECO:0000313" key="6">
    <source>
        <dbReference type="Proteomes" id="UP000054408"/>
    </source>
</evidence>
<dbReference type="InterPro" id="IPR038741">
    <property type="entry name" value="AP5B1"/>
</dbReference>
<evidence type="ECO:0000256" key="2">
    <source>
        <dbReference type="SAM" id="SignalP"/>
    </source>
</evidence>
<keyword evidence="2" id="KW-0732">Signal</keyword>
<protein>
    <submittedName>
        <fullName evidence="5">Uncharacterized protein</fullName>
    </submittedName>
</protein>
<dbReference type="GO" id="GO:0030119">
    <property type="term" value="C:AP-type membrane coat adaptor complex"/>
    <property type="evidence" value="ECO:0007669"/>
    <property type="project" value="TreeGrafter"/>
</dbReference>
<feature type="region of interest" description="Disordered" evidence="1">
    <location>
        <begin position="701"/>
        <end position="737"/>
    </location>
</feature>
<dbReference type="AlphaFoldDB" id="A0A0L0D9I9"/>
<gene>
    <name evidence="5" type="ORF">AMSG_00501</name>
</gene>
<keyword evidence="6" id="KW-1185">Reference proteome</keyword>
<evidence type="ECO:0000259" key="4">
    <source>
        <dbReference type="Pfam" id="PF21589"/>
    </source>
</evidence>
<name>A0A0L0D9I9_THETB</name>
<feature type="domain" description="AP5B1 middle" evidence="3">
    <location>
        <begin position="278"/>
        <end position="403"/>
    </location>
</feature>
<dbReference type="GO" id="GO:0016197">
    <property type="term" value="P:endosomal transport"/>
    <property type="evidence" value="ECO:0007669"/>
    <property type="project" value="InterPro"/>
</dbReference>
<dbReference type="Pfam" id="PF21588">
    <property type="entry name" value="AP5B1_middle"/>
    <property type="match status" value="2"/>
</dbReference>
<evidence type="ECO:0000313" key="5">
    <source>
        <dbReference type="EMBL" id="KNC48726.1"/>
    </source>
</evidence>
<proteinExistence type="predicted"/>
<dbReference type="Pfam" id="PF21589">
    <property type="entry name" value="AP5B1_barrel"/>
    <property type="match status" value="1"/>
</dbReference>
<organism evidence="5 6">
    <name type="scientific">Thecamonas trahens ATCC 50062</name>
    <dbReference type="NCBI Taxonomy" id="461836"/>
    <lineage>
        <taxon>Eukaryota</taxon>
        <taxon>Apusozoa</taxon>
        <taxon>Apusomonadida</taxon>
        <taxon>Apusomonadidae</taxon>
        <taxon>Thecamonas</taxon>
    </lineage>
</organism>
<feature type="domain" description="AP5B1 middle" evidence="3">
    <location>
        <begin position="573"/>
        <end position="672"/>
    </location>
</feature>
<sequence length="991" mass="104566">MLSFASLPALLQFLSACRASPQARARALAVAGLTGGDAELPAALLELYEAASNETVKVVLLAFLGEVGVLLYPEPDALRTEGPRLLLQGLMAGLTEPGSELSVLLRSSLLSALATLLLSMNAVAHAPDMVDSLVCLLLDNIATVNAGSDLLREAMCEALLQLEAAAPGLLAPKLPALASLAQAEAGPACQAYMRLVALVLDNVLTAFVHLHPGDDVSSTHSDASVLDGALALALSQPAGPVIPDMSYSLPLPVVNAALAASVASGLVRMPHPLSERHARDVRTLITLLFDSLRFLSPLAVHDVLMAVASVLASSGLPHSLLKLPAAKLLASSHIVSLHTILCLVRTAPWQAFLSRADVEVTLVARLTALVNGLASPLAHRLLALHWLLSLASTVGLHLDALLPALMPSALDPLELVHAKLVALPRLIPLAGLDLGGGAFLWPHAALAALTALDDFMYCEPSSRLAAIWFDVLTALWRAYPPLRRSLRNASFALVAAAPRFIPALLAWIHVLAALPVDASEYSATWLMDEYASMLGEAWRVLAASPLAAGGPAGHVAPVLRGLALGGLVPYLPLVEVMASQTRIAPRPLISALAGYVRLALGKSSALPPADWRTGMVILDIANVFMLVHPLALLLKPLGALLTLLRIHYPEIVVRDRAELLFRLLTHAPADKLHLLCDDATVLHDPIATMLTAIDKANEASRAAAGTSPGLRPRSRSRSDSLSASRMRSRSRSDSLSAHLDAHDPVDELYAAPPGFLALQRAARLRTAPAANAELASPPPSPDQPLLTVAAYLDSLGDAAHSLDLHFRVQYQDEDTLAVLAATPRPTDDSGVVRPSRPIPSSLFGLVLRFKTPPALGTAAEATVPYLVRAGDAAATSALVTVALTPRRPLPCLVEVDMIYTDQSGFAAAADLGMVKVEVEDLFLAPPCLPLALLAPLWDELWQSLAGVHDSIRVSPQHGLLARYLAGAVGAGLVVDASRSLVFVPPRHHVWR</sequence>
<feature type="signal peptide" evidence="2">
    <location>
        <begin position="1"/>
        <end position="19"/>
    </location>
</feature>
<dbReference type="eggNOG" id="ENOG502QVTX">
    <property type="taxonomic scope" value="Eukaryota"/>
</dbReference>
<accession>A0A0L0D9I9</accession>
<dbReference type="EMBL" id="GL349434">
    <property type="protein sequence ID" value="KNC48726.1"/>
    <property type="molecule type" value="Genomic_DNA"/>
</dbReference>
<evidence type="ECO:0000256" key="1">
    <source>
        <dbReference type="SAM" id="MobiDB-lite"/>
    </source>
</evidence>
<feature type="domain" description="AP-5 complex subunit beta-1 beta-barrel" evidence="4">
    <location>
        <begin position="842"/>
        <end position="911"/>
    </location>
</feature>
<dbReference type="OMA" id="SEPFNHA"/>